<evidence type="ECO:0000313" key="2">
    <source>
        <dbReference type="EMBL" id="KAE9014542.1"/>
    </source>
</evidence>
<comment type="caution">
    <text evidence="2">The sequence shown here is derived from an EMBL/GenBank/DDBJ whole genome shotgun (WGS) entry which is preliminary data.</text>
</comment>
<feature type="transmembrane region" description="Helical" evidence="1">
    <location>
        <begin position="12"/>
        <end position="30"/>
    </location>
</feature>
<dbReference type="Proteomes" id="UP000460718">
    <property type="component" value="Unassembled WGS sequence"/>
</dbReference>
<name>A0A6A3L4J8_9STRA</name>
<feature type="transmembrane region" description="Helical" evidence="1">
    <location>
        <begin position="121"/>
        <end position="139"/>
    </location>
</feature>
<feature type="transmembrane region" description="Helical" evidence="1">
    <location>
        <begin position="66"/>
        <end position="85"/>
    </location>
</feature>
<sequence>MATTDTCLPRLRVFLDASLLTALVLTGLALRRRVVSSGPPSKPDDLYYDHLNRTFRRSTDCPTSHWLVVLCLTLSIGCMFVGAGLSAREALLTIDCDLLTLLCQSLWCLRCSCCSRLTKRVLLLPPLALVATLNAASWFKIITYPVSMHADSVAPSRLVKHELCRTIADGPAENSEQVACSESV</sequence>
<reference evidence="2 3" key="1">
    <citation type="submission" date="2018-09" db="EMBL/GenBank/DDBJ databases">
        <title>Genomic investigation of the strawberry pathogen Phytophthora fragariae indicates pathogenicity is determined by transcriptional variation in three key races.</title>
        <authorList>
            <person name="Adams T.M."/>
            <person name="Armitage A.D."/>
            <person name="Sobczyk M.K."/>
            <person name="Bates H.J."/>
            <person name="Dunwell J.M."/>
            <person name="Nellist C.F."/>
            <person name="Harrison R.J."/>
        </authorList>
    </citation>
    <scope>NUCLEOTIDE SEQUENCE [LARGE SCALE GENOMIC DNA]</scope>
    <source>
        <strain evidence="2 3">SCRP245</strain>
    </source>
</reference>
<evidence type="ECO:0000256" key="1">
    <source>
        <dbReference type="SAM" id="Phobius"/>
    </source>
</evidence>
<keyword evidence="1" id="KW-1133">Transmembrane helix</keyword>
<dbReference type="AlphaFoldDB" id="A0A6A3L4J8"/>
<protein>
    <submittedName>
        <fullName evidence="2">Uncharacterized protein</fullName>
    </submittedName>
</protein>
<keyword evidence="1" id="KW-0472">Membrane</keyword>
<dbReference type="EMBL" id="QXFW01000368">
    <property type="protein sequence ID" value="KAE9014542.1"/>
    <property type="molecule type" value="Genomic_DNA"/>
</dbReference>
<accession>A0A6A3L4J8</accession>
<gene>
    <name evidence="2" type="ORF">PF011_g7997</name>
</gene>
<evidence type="ECO:0000313" key="3">
    <source>
        <dbReference type="Proteomes" id="UP000460718"/>
    </source>
</evidence>
<keyword evidence="1" id="KW-0812">Transmembrane</keyword>
<organism evidence="2 3">
    <name type="scientific">Phytophthora fragariae</name>
    <dbReference type="NCBI Taxonomy" id="53985"/>
    <lineage>
        <taxon>Eukaryota</taxon>
        <taxon>Sar</taxon>
        <taxon>Stramenopiles</taxon>
        <taxon>Oomycota</taxon>
        <taxon>Peronosporomycetes</taxon>
        <taxon>Peronosporales</taxon>
        <taxon>Peronosporaceae</taxon>
        <taxon>Phytophthora</taxon>
    </lineage>
</organism>
<proteinExistence type="predicted"/>